<evidence type="ECO:0000313" key="1">
    <source>
        <dbReference type="Proteomes" id="UP000035642"/>
    </source>
</evidence>
<dbReference type="WBParaSite" id="ACAC_0000175401-mRNA-1">
    <property type="protein sequence ID" value="ACAC_0000175401-mRNA-1"/>
    <property type="gene ID" value="ACAC_0000175401"/>
</dbReference>
<proteinExistence type="predicted"/>
<dbReference type="AlphaFoldDB" id="A0A158P6Z2"/>
<dbReference type="STRING" id="6313.A0A158P6Z2"/>
<reference evidence="1" key="1">
    <citation type="submission" date="2012-09" db="EMBL/GenBank/DDBJ databases">
        <authorList>
            <person name="Martin A.A."/>
        </authorList>
    </citation>
    <scope>NUCLEOTIDE SEQUENCE</scope>
</reference>
<dbReference type="Proteomes" id="UP000035642">
    <property type="component" value="Unassembled WGS sequence"/>
</dbReference>
<keyword evidence="1" id="KW-1185">Reference proteome</keyword>
<dbReference type="SUPFAM" id="SSF53098">
    <property type="entry name" value="Ribonuclease H-like"/>
    <property type="match status" value="1"/>
</dbReference>
<reference evidence="2" key="2">
    <citation type="submission" date="2016-04" db="UniProtKB">
        <authorList>
            <consortium name="WormBaseParasite"/>
        </authorList>
    </citation>
    <scope>IDENTIFICATION</scope>
</reference>
<accession>A0A158P6Z2</accession>
<sequence length="527" mass="60679">MYQYQVTVAKMSSRNICGVKNREQVRDIFWQCVRRNEDFFGPFNEITFDDCASAFSINQWKFRNGENEKFEWRCSSSNKRVTLTVSYVSDFEFDINAEDVAQRNLSAIVVKSLVSQHARYFVAEDDSDWAFINRWQFCSGSLYYIPRISTDPKVYVDAGVRAWFGVYNSVKVLQDRGPALCFGLVNRLFYELDMGLVEFFCEVLNEAGLYRHGDSSFKNIIREMAMNQTQRNKINSLLQGARLRTSEALLPDRFPYLPLCEVGKGMLLPLEVNKFFDINITIKILENISGVSREPHQHKQLVEDIFSMIRFDIADTVNFLNAFKVEIIPEMIQCHGTVLNPPVSIDKEGNELPMTPERAIKRKKVYRELVSSINAFKQQFFKDMVGKCRERGMHMASVPLRVYHNITIDGFEDCIEDATKRFFKLQLEAGDRNMEKLLLMIVINNRTYLGNKYANGLNSYGFIKAVCDNKYGIASQVVDASTVIKATSTETKYDEQTVYYNIALKINAKLGGINQTVIFDDDSRLLD</sequence>
<dbReference type="Gene3D" id="3.40.50.2300">
    <property type="match status" value="1"/>
</dbReference>
<dbReference type="InterPro" id="IPR012337">
    <property type="entry name" value="RNaseH-like_sf"/>
</dbReference>
<name>A0A158P6Z2_ANGCA</name>
<organism evidence="1 2">
    <name type="scientific">Angiostrongylus cantonensis</name>
    <name type="common">Rat lungworm</name>
    <dbReference type="NCBI Taxonomy" id="6313"/>
    <lineage>
        <taxon>Eukaryota</taxon>
        <taxon>Metazoa</taxon>
        <taxon>Ecdysozoa</taxon>
        <taxon>Nematoda</taxon>
        <taxon>Chromadorea</taxon>
        <taxon>Rhabditida</taxon>
        <taxon>Rhabditina</taxon>
        <taxon>Rhabditomorpha</taxon>
        <taxon>Strongyloidea</taxon>
        <taxon>Metastrongylidae</taxon>
        <taxon>Angiostrongylus</taxon>
    </lineage>
</organism>
<evidence type="ECO:0000313" key="2">
    <source>
        <dbReference type="WBParaSite" id="ACAC_0000175401-mRNA-1"/>
    </source>
</evidence>
<dbReference type="PANTHER" id="PTHR22891">
    <property type="entry name" value="EUKARYOTIC TRANSLATION INITIATION FACTOR 2C"/>
    <property type="match status" value="1"/>
</dbReference>
<protein>
    <submittedName>
        <fullName evidence="2">RNA-directed RNA polymerase</fullName>
    </submittedName>
</protein>